<dbReference type="AlphaFoldDB" id="A0AAN7DMT9"/>
<dbReference type="EMBL" id="JASEJX010000012">
    <property type="protein sequence ID" value="KAK4518890.1"/>
    <property type="molecule type" value="Genomic_DNA"/>
</dbReference>
<proteinExistence type="predicted"/>
<dbReference type="Pfam" id="PF00076">
    <property type="entry name" value="RRM_1"/>
    <property type="match status" value="1"/>
</dbReference>
<evidence type="ECO:0000259" key="4">
    <source>
        <dbReference type="PROSITE" id="PS50102"/>
    </source>
</evidence>
<evidence type="ECO:0000313" key="5">
    <source>
        <dbReference type="EMBL" id="KAK4518890.1"/>
    </source>
</evidence>
<keyword evidence="2 3" id="KW-0694">RNA-binding</keyword>
<evidence type="ECO:0000256" key="1">
    <source>
        <dbReference type="ARBA" id="ARBA00022737"/>
    </source>
</evidence>
<dbReference type="GO" id="GO:0003723">
    <property type="term" value="F:RNA binding"/>
    <property type="evidence" value="ECO:0007669"/>
    <property type="project" value="UniProtKB-UniRule"/>
</dbReference>
<accession>A0AAN7DMT9</accession>
<evidence type="ECO:0000256" key="3">
    <source>
        <dbReference type="PROSITE-ProRule" id="PRU00176"/>
    </source>
</evidence>
<evidence type="ECO:0000313" key="6">
    <source>
        <dbReference type="Proteomes" id="UP001304243"/>
    </source>
</evidence>
<keyword evidence="1" id="KW-0677">Repeat</keyword>
<dbReference type="SUPFAM" id="SSF54928">
    <property type="entry name" value="RNA-binding domain, RBD"/>
    <property type="match status" value="1"/>
</dbReference>
<dbReference type="SMART" id="SM00360">
    <property type="entry name" value="RRM"/>
    <property type="match status" value="1"/>
</dbReference>
<dbReference type="GeneID" id="89952801"/>
<keyword evidence="6" id="KW-1185">Reference proteome</keyword>
<evidence type="ECO:0000256" key="2">
    <source>
        <dbReference type="ARBA" id="ARBA00022884"/>
    </source>
</evidence>
<protein>
    <submittedName>
        <fullName evidence="5">Rho GTPase protein rac1</fullName>
    </submittedName>
</protein>
<sequence length="263" mass="29884">MTSHHRRSYNAQTKLATPSFEIKPTMDLCNLYIKGIQPGTTSTDLFNLFKPFGRIISAKVMPQDKGKQGFGFVSYSKSVEAAHAILSMNHTDDMVVRFHEPKVPRKEHNFDQQLAYLSDSELAMHFYTRPLHNNDKVMPLATTNKSAYTSTGVAAAAAAAAATTAIPYYYYPHPSLYYHHPPMYAQHASPQLPFTQDQYIQMKLLDMLNYIKIDMSNQERGIVQQQLTQLDLNEQYACINNVQYFQQKISNMLAVYSDSHGAK</sequence>
<dbReference type="PROSITE" id="PS50102">
    <property type="entry name" value="RRM"/>
    <property type="match status" value="1"/>
</dbReference>
<dbReference type="InterPro" id="IPR012677">
    <property type="entry name" value="Nucleotide-bd_a/b_plait_sf"/>
</dbReference>
<organism evidence="5 6">
    <name type="scientific">Mucor velutinosus</name>
    <dbReference type="NCBI Taxonomy" id="708070"/>
    <lineage>
        <taxon>Eukaryota</taxon>
        <taxon>Fungi</taxon>
        <taxon>Fungi incertae sedis</taxon>
        <taxon>Mucoromycota</taxon>
        <taxon>Mucoromycotina</taxon>
        <taxon>Mucoromycetes</taxon>
        <taxon>Mucorales</taxon>
        <taxon>Mucorineae</taxon>
        <taxon>Mucoraceae</taxon>
        <taxon>Mucor</taxon>
    </lineage>
</organism>
<dbReference type="PANTHER" id="PTHR24012">
    <property type="entry name" value="RNA BINDING PROTEIN"/>
    <property type="match status" value="1"/>
</dbReference>
<gene>
    <name evidence="5" type="primary">RAC1_2</name>
    <name evidence="5" type="ORF">ATC70_009115</name>
</gene>
<dbReference type="Gene3D" id="3.30.70.330">
    <property type="match status" value="1"/>
</dbReference>
<dbReference type="InterPro" id="IPR000504">
    <property type="entry name" value="RRM_dom"/>
</dbReference>
<feature type="domain" description="RRM" evidence="4">
    <location>
        <begin position="29"/>
        <end position="101"/>
    </location>
</feature>
<reference evidence="5 6" key="1">
    <citation type="submission" date="2022-11" db="EMBL/GenBank/DDBJ databases">
        <title>Mucor velutinosus strain NIH1002 WGS.</title>
        <authorList>
            <person name="Subramanian P."/>
            <person name="Mullikin J.C."/>
            <person name="Segre J.A."/>
            <person name="Zelazny A.M."/>
        </authorList>
    </citation>
    <scope>NUCLEOTIDE SEQUENCE [LARGE SCALE GENOMIC DNA]</scope>
    <source>
        <strain evidence="5 6">NIH1002</strain>
    </source>
</reference>
<dbReference type="RefSeq" id="XP_064685556.1">
    <property type="nucleotide sequence ID" value="XM_064828354.1"/>
</dbReference>
<name>A0AAN7DMT9_9FUNG</name>
<dbReference type="InterPro" id="IPR035979">
    <property type="entry name" value="RBD_domain_sf"/>
</dbReference>
<dbReference type="Proteomes" id="UP001304243">
    <property type="component" value="Unassembled WGS sequence"/>
</dbReference>
<comment type="caution">
    <text evidence="5">The sequence shown here is derived from an EMBL/GenBank/DDBJ whole genome shotgun (WGS) entry which is preliminary data.</text>
</comment>